<dbReference type="OrthoDB" id="5652547at2"/>
<dbReference type="EMBL" id="LNYB01000021">
    <property type="protein sequence ID" value="KTD02846.1"/>
    <property type="molecule type" value="Genomic_DNA"/>
</dbReference>
<keyword evidence="4" id="KW-1185">Reference proteome</keyword>
<evidence type="ECO:0000313" key="5">
    <source>
        <dbReference type="Proteomes" id="UP000251942"/>
    </source>
</evidence>
<sequence length="55" mass="6500">MKKSSKQPSKNRNKETVKKEDLKNISGGRQGFPDLKIDPDDIIRFFDEHKKNRKE</sequence>
<gene>
    <name evidence="2" type="ORF">Lfee_0684</name>
    <name evidence="3" type="ORF">NCTC12022_00651</name>
</gene>
<evidence type="ECO:0000256" key="1">
    <source>
        <dbReference type="SAM" id="MobiDB-lite"/>
    </source>
</evidence>
<proteinExistence type="predicted"/>
<evidence type="ECO:0000313" key="3">
    <source>
        <dbReference type="EMBL" id="SPX59940.1"/>
    </source>
</evidence>
<dbReference type="PATRIC" id="fig|453.4.peg.743"/>
<name>A0A0W0U436_9GAMM</name>
<accession>A0A0W0U436</accession>
<dbReference type="AlphaFoldDB" id="A0A0W0U436"/>
<reference evidence="3 5" key="2">
    <citation type="submission" date="2018-06" db="EMBL/GenBank/DDBJ databases">
        <authorList>
            <consortium name="Pathogen Informatics"/>
            <person name="Doyle S."/>
        </authorList>
    </citation>
    <scope>NUCLEOTIDE SEQUENCE [LARGE SCALE GENOMIC DNA]</scope>
    <source>
        <strain evidence="3 5">NCTC12022</strain>
    </source>
</reference>
<dbReference type="RefSeq" id="WP_156413357.1">
    <property type="nucleotide sequence ID" value="NZ_CAAAHT010000021.1"/>
</dbReference>
<evidence type="ECO:0000313" key="2">
    <source>
        <dbReference type="EMBL" id="KTD02846.1"/>
    </source>
</evidence>
<organism evidence="2 4">
    <name type="scientific">Legionella feeleii</name>
    <dbReference type="NCBI Taxonomy" id="453"/>
    <lineage>
        <taxon>Bacteria</taxon>
        <taxon>Pseudomonadati</taxon>
        <taxon>Pseudomonadota</taxon>
        <taxon>Gammaproteobacteria</taxon>
        <taxon>Legionellales</taxon>
        <taxon>Legionellaceae</taxon>
        <taxon>Legionella</taxon>
    </lineage>
</organism>
<dbReference type="EMBL" id="UASS01000004">
    <property type="protein sequence ID" value="SPX59940.1"/>
    <property type="molecule type" value="Genomic_DNA"/>
</dbReference>
<feature type="region of interest" description="Disordered" evidence="1">
    <location>
        <begin position="1"/>
        <end position="40"/>
    </location>
</feature>
<dbReference type="Proteomes" id="UP000054698">
    <property type="component" value="Unassembled WGS sequence"/>
</dbReference>
<protein>
    <submittedName>
        <fullName evidence="2">Uncharacterized protein</fullName>
    </submittedName>
</protein>
<feature type="compositionally biased region" description="Basic residues" evidence="1">
    <location>
        <begin position="1"/>
        <end position="11"/>
    </location>
</feature>
<reference evidence="2 4" key="1">
    <citation type="submission" date="2015-11" db="EMBL/GenBank/DDBJ databases">
        <title>Genomic analysis of 38 Legionella species identifies large and diverse effector repertoires.</title>
        <authorList>
            <person name="Burstein D."/>
            <person name="Amaro F."/>
            <person name="Zusman T."/>
            <person name="Lifshitz Z."/>
            <person name="Cohen O."/>
            <person name="Gilbert J.A."/>
            <person name="Pupko T."/>
            <person name="Shuman H.A."/>
            <person name="Segal G."/>
        </authorList>
    </citation>
    <scope>NUCLEOTIDE SEQUENCE [LARGE SCALE GENOMIC DNA]</scope>
    <source>
        <strain evidence="2 4">WO-44C</strain>
    </source>
</reference>
<feature type="compositionally biased region" description="Basic and acidic residues" evidence="1">
    <location>
        <begin position="12"/>
        <end position="23"/>
    </location>
</feature>
<dbReference type="Proteomes" id="UP000251942">
    <property type="component" value="Unassembled WGS sequence"/>
</dbReference>
<evidence type="ECO:0000313" key="4">
    <source>
        <dbReference type="Proteomes" id="UP000054698"/>
    </source>
</evidence>